<organism evidence="2 3">
    <name type="scientific">Alkaliphilus hydrothermalis</name>
    <dbReference type="NCBI Taxonomy" id="1482730"/>
    <lineage>
        <taxon>Bacteria</taxon>
        <taxon>Bacillati</taxon>
        <taxon>Bacillota</taxon>
        <taxon>Clostridia</taxon>
        <taxon>Peptostreptococcales</taxon>
        <taxon>Natronincolaceae</taxon>
        <taxon>Alkaliphilus</taxon>
    </lineage>
</organism>
<accession>A0ABS2NQF4</accession>
<evidence type="ECO:0000313" key="3">
    <source>
        <dbReference type="Proteomes" id="UP001314796"/>
    </source>
</evidence>
<dbReference type="InterPro" id="IPR019606">
    <property type="entry name" value="GerMN"/>
</dbReference>
<dbReference type="Proteomes" id="UP001314796">
    <property type="component" value="Unassembled WGS sequence"/>
</dbReference>
<dbReference type="RefSeq" id="WP_243427903.1">
    <property type="nucleotide sequence ID" value="NZ_JAFBEE010000010.1"/>
</dbReference>
<feature type="domain" description="GerMN" evidence="1">
    <location>
        <begin position="226"/>
        <end position="315"/>
    </location>
</feature>
<dbReference type="Pfam" id="PF10646">
    <property type="entry name" value="Germane"/>
    <property type="match status" value="2"/>
</dbReference>
<keyword evidence="3" id="KW-1185">Reference proteome</keyword>
<dbReference type="EMBL" id="JAFBEE010000010">
    <property type="protein sequence ID" value="MBM7615166.1"/>
    <property type="molecule type" value="Genomic_DNA"/>
</dbReference>
<feature type="domain" description="GerMN" evidence="1">
    <location>
        <begin position="78"/>
        <end position="170"/>
    </location>
</feature>
<reference evidence="2 3" key="1">
    <citation type="submission" date="2021-01" db="EMBL/GenBank/DDBJ databases">
        <title>Genomic Encyclopedia of Type Strains, Phase IV (KMG-IV): sequencing the most valuable type-strain genomes for metagenomic binning, comparative biology and taxonomic classification.</title>
        <authorList>
            <person name="Goeker M."/>
        </authorList>
    </citation>
    <scope>NUCLEOTIDE SEQUENCE [LARGE SCALE GENOMIC DNA]</scope>
    <source>
        <strain evidence="2 3">DSM 25890</strain>
    </source>
</reference>
<dbReference type="SMART" id="SM00909">
    <property type="entry name" value="Germane"/>
    <property type="match status" value="2"/>
</dbReference>
<dbReference type="PROSITE" id="PS51257">
    <property type="entry name" value="PROKAR_LIPOPROTEIN"/>
    <property type="match status" value="1"/>
</dbReference>
<proteinExistence type="predicted"/>
<evidence type="ECO:0000259" key="1">
    <source>
        <dbReference type="SMART" id="SM00909"/>
    </source>
</evidence>
<name>A0ABS2NQF4_9FIRM</name>
<protein>
    <submittedName>
        <fullName evidence="2">Germination protein M</fullName>
    </submittedName>
</protein>
<sequence>MKKYKWFYGLVVLLMVTMITGCSNPLSALLGDDDTTDVSIVLEEEIQEDARETVLYFRDDQGMIIPVMKRIPWEEGIAKSALRHLVDGPAIREELASDGLLPILPEGTEVLGMSISEGLCKVDFDDALLEYETEVEEKAMLQSLVYTLTEFEAIDQVQILVNGQVKNKLKFGSRIDMPLQRENINLSGVINDGEVPVVVYYKTSGNGLDSHYVPVTKSVQAIKADIKTVLVALLEGAPEGMGLYSELPEGVVVNDVFVKDGIAYIDFSEEINRIPDNKDIQQSLVNEIGLTLKEVEPSIAQIRILSSGSEIEMAEGVNLNLPNYSNEY</sequence>
<gene>
    <name evidence="2" type="ORF">JOC73_001728</name>
</gene>
<comment type="caution">
    <text evidence="2">The sequence shown here is derived from an EMBL/GenBank/DDBJ whole genome shotgun (WGS) entry which is preliminary data.</text>
</comment>
<evidence type="ECO:0000313" key="2">
    <source>
        <dbReference type="EMBL" id="MBM7615166.1"/>
    </source>
</evidence>